<comment type="caution">
    <text evidence="1">The sequence shown here is derived from an EMBL/GenBank/DDBJ whole genome shotgun (WGS) entry which is preliminary data.</text>
</comment>
<reference evidence="1 2" key="1">
    <citation type="journal article" date="2012" name="Genome Biol.">
        <title>Genome and low-iron response of an oceanic diatom adapted to chronic iron limitation.</title>
        <authorList>
            <person name="Lommer M."/>
            <person name="Specht M."/>
            <person name="Roy A.S."/>
            <person name="Kraemer L."/>
            <person name="Andreson R."/>
            <person name="Gutowska M.A."/>
            <person name="Wolf J."/>
            <person name="Bergner S.V."/>
            <person name="Schilhabel M.B."/>
            <person name="Klostermeier U.C."/>
            <person name="Beiko R.G."/>
            <person name="Rosenstiel P."/>
            <person name="Hippler M."/>
            <person name="Laroche J."/>
        </authorList>
    </citation>
    <scope>NUCLEOTIDE SEQUENCE [LARGE SCALE GENOMIC DNA]</scope>
    <source>
        <strain evidence="1 2">CCMP1005</strain>
    </source>
</reference>
<dbReference type="GO" id="GO:0015035">
    <property type="term" value="F:protein-disulfide reductase activity"/>
    <property type="evidence" value="ECO:0007669"/>
    <property type="project" value="InterPro"/>
</dbReference>
<dbReference type="AlphaFoldDB" id="K0RE07"/>
<dbReference type="Pfam" id="PF04134">
    <property type="entry name" value="DCC1-like"/>
    <property type="match status" value="1"/>
</dbReference>
<evidence type="ECO:0000313" key="1">
    <source>
        <dbReference type="EMBL" id="EJK44712.1"/>
    </source>
</evidence>
<dbReference type="InterPro" id="IPR007263">
    <property type="entry name" value="DCC1-like"/>
</dbReference>
<organism evidence="1 2">
    <name type="scientific">Thalassiosira oceanica</name>
    <name type="common">Marine diatom</name>
    <dbReference type="NCBI Taxonomy" id="159749"/>
    <lineage>
        <taxon>Eukaryota</taxon>
        <taxon>Sar</taxon>
        <taxon>Stramenopiles</taxon>
        <taxon>Ochrophyta</taxon>
        <taxon>Bacillariophyta</taxon>
        <taxon>Coscinodiscophyceae</taxon>
        <taxon>Thalassiosirophycidae</taxon>
        <taxon>Thalassiosirales</taxon>
        <taxon>Thalassiosiraceae</taxon>
        <taxon>Thalassiosira</taxon>
    </lineage>
</organism>
<dbReference type="Proteomes" id="UP000266841">
    <property type="component" value="Unassembled WGS sequence"/>
</dbReference>
<protein>
    <recommendedName>
        <fullName evidence="3">Thiol-disulfide oxidoreductase DCC</fullName>
    </recommendedName>
</protein>
<accession>K0RE07</accession>
<feature type="non-terminal residue" evidence="1">
    <location>
        <position position="1"/>
    </location>
</feature>
<name>K0RE07_THAOC</name>
<dbReference type="EMBL" id="AGNL01049318">
    <property type="protein sequence ID" value="EJK44712.1"/>
    <property type="molecule type" value="Genomic_DNA"/>
</dbReference>
<evidence type="ECO:0008006" key="3">
    <source>
        <dbReference type="Google" id="ProtNLM"/>
    </source>
</evidence>
<keyword evidence="2" id="KW-1185">Reference proteome</keyword>
<evidence type="ECO:0000313" key="2">
    <source>
        <dbReference type="Proteomes" id="UP000266841"/>
    </source>
</evidence>
<gene>
    <name evidence="1" type="ORF">THAOC_36727</name>
</gene>
<dbReference type="PANTHER" id="PTHR33639">
    <property type="entry name" value="THIOL-DISULFIDE OXIDOREDUCTASE DCC"/>
    <property type="match status" value="1"/>
</dbReference>
<dbReference type="PANTHER" id="PTHR33639:SF2">
    <property type="entry name" value="DUF393 DOMAIN-CONTAINING PROTEIN"/>
    <property type="match status" value="1"/>
</dbReference>
<dbReference type="eggNOG" id="ENOG502RY7G">
    <property type="taxonomic scope" value="Eukaryota"/>
</dbReference>
<dbReference type="OrthoDB" id="410458at2759"/>
<proteinExistence type="predicted"/>
<sequence>AIPRQPLVSQGGPTAARRLLPSLLCAGDGVRPSNTSGQMKCRMIAFLLASHAPRSRAFVAMKGTACGLSSSTGAAAASTESAAAATAELLPPSSVLDRVFETDDRPVILFDGVCNLCNNAVNLALDWDPKGKLRFSALQSDVGRSLLQAHGRAADDISSIVLVRTDGAYTKSDAILGISEELNPLPFVPMKPLSRLASGLVPQFLRDLIYDGVADNRYSIMGIRDECRFDADGEFDDRFVDDGLASGP</sequence>
<dbReference type="InterPro" id="IPR052927">
    <property type="entry name" value="DCC_oxidoreductase"/>
</dbReference>